<keyword evidence="10" id="KW-1185">Reference proteome</keyword>
<feature type="compositionally biased region" description="Polar residues" evidence="7">
    <location>
        <begin position="245"/>
        <end position="255"/>
    </location>
</feature>
<feature type="compositionally biased region" description="Polar residues" evidence="7">
    <location>
        <begin position="363"/>
        <end position="373"/>
    </location>
</feature>
<feature type="compositionally biased region" description="Basic and acidic residues" evidence="7">
    <location>
        <begin position="483"/>
        <end position="498"/>
    </location>
</feature>
<evidence type="ECO:0000256" key="1">
    <source>
        <dbReference type="ARBA" id="ARBA00004123"/>
    </source>
</evidence>
<dbReference type="Pfam" id="PF00046">
    <property type="entry name" value="Homeodomain"/>
    <property type="match status" value="1"/>
</dbReference>
<dbReference type="GO" id="GO:0003677">
    <property type="term" value="F:DNA binding"/>
    <property type="evidence" value="ECO:0007669"/>
    <property type="project" value="UniProtKB-KW"/>
</dbReference>
<dbReference type="CDD" id="cd00086">
    <property type="entry name" value="homeodomain"/>
    <property type="match status" value="1"/>
</dbReference>
<evidence type="ECO:0000259" key="8">
    <source>
        <dbReference type="PROSITE" id="PS50071"/>
    </source>
</evidence>
<keyword evidence="3 5" id="KW-0371">Homeobox</keyword>
<feature type="domain" description="Homeobox" evidence="8">
    <location>
        <begin position="38"/>
        <end position="98"/>
    </location>
</feature>
<evidence type="ECO:0000256" key="4">
    <source>
        <dbReference type="ARBA" id="ARBA00023242"/>
    </source>
</evidence>
<keyword evidence="4 5" id="KW-0539">Nucleus</keyword>
<dbReference type="EMBL" id="JAVRRG010000008">
    <property type="protein sequence ID" value="KAK5100090.1"/>
    <property type="molecule type" value="Genomic_DNA"/>
</dbReference>
<evidence type="ECO:0000313" key="9">
    <source>
        <dbReference type="EMBL" id="KAK5100090.1"/>
    </source>
</evidence>
<feature type="compositionally biased region" description="Low complexity" evidence="7">
    <location>
        <begin position="186"/>
        <end position="197"/>
    </location>
</feature>
<feature type="compositionally biased region" description="Polar residues" evidence="7">
    <location>
        <begin position="383"/>
        <end position="408"/>
    </location>
</feature>
<feature type="region of interest" description="Disordered" evidence="7">
    <location>
        <begin position="1"/>
        <end position="68"/>
    </location>
</feature>
<keyword evidence="2 5" id="KW-0238">DNA-binding</keyword>
<dbReference type="PANTHER" id="PTHR24323:SF7">
    <property type="entry name" value="HOMEOBOX DOMAIN-CONTAINING PROTEIN"/>
    <property type="match status" value="1"/>
</dbReference>
<feature type="region of interest" description="Disordered" evidence="7">
    <location>
        <begin position="88"/>
        <end position="303"/>
    </location>
</feature>
<feature type="compositionally biased region" description="Basic and acidic residues" evidence="7">
    <location>
        <begin position="155"/>
        <end position="165"/>
    </location>
</feature>
<dbReference type="PANTHER" id="PTHR24323">
    <property type="entry name" value="CEH-10 HOMEODOMAIN-CONTAINING HOMOLOG"/>
    <property type="match status" value="1"/>
</dbReference>
<name>A0ABR0KNC2_9EURO</name>
<dbReference type="PROSITE" id="PS00027">
    <property type="entry name" value="HOMEOBOX_1"/>
    <property type="match status" value="1"/>
</dbReference>
<feature type="compositionally biased region" description="Low complexity" evidence="7">
    <location>
        <begin position="205"/>
        <end position="218"/>
    </location>
</feature>
<dbReference type="SUPFAM" id="SSF46689">
    <property type="entry name" value="Homeodomain-like"/>
    <property type="match status" value="1"/>
</dbReference>
<evidence type="ECO:0000256" key="7">
    <source>
        <dbReference type="SAM" id="MobiDB-lite"/>
    </source>
</evidence>
<evidence type="ECO:0000256" key="6">
    <source>
        <dbReference type="RuleBase" id="RU000682"/>
    </source>
</evidence>
<feature type="DNA-binding region" description="Homeobox" evidence="5">
    <location>
        <begin position="40"/>
        <end position="99"/>
    </location>
</feature>
<dbReference type="InterPro" id="IPR009057">
    <property type="entry name" value="Homeodomain-like_sf"/>
</dbReference>
<comment type="subcellular location">
    <subcellularLocation>
        <location evidence="1 5 6">Nucleus</location>
    </subcellularLocation>
</comment>
<proteinExistence type="predicted"/>
<feature type="compositionally biased region" description="Polar residues" evidence="7">
    <location>
        <begin position="460"/>
        <end position="469"/>
    </location>
</feature>
<dbReference type="SMART" id="SM00389">
    <property type="entry name" value="HOX"/>
    <property type="match status" value="1"/>
</dbReference>
<sequence>MSEQEAATRSPPQEDVIHVTNTPDTSAEDEAFRLDSAMSARQKRKRTSPRDHAILESAYQKNSKPDKEERLNLVKQVELGEKEVQIWFQNRRQNDRRKSKPLQPHELIPHFRNGIPLEATKQLPSPQNSQEIQAAIEGTDSVQSPSQQRSSPRSNDLRSILHDSDSLLTSSPAVPARQSPITNAALSTPPSSLRSTTQIQEANHTDTAPATTDVAASAQITKKRSHEEMSGNDRISKAKQDSPKNSKSLRRTSSFVRLAVNADGSVKVRVNNETTPSPPKKRPAPPPGVASRRSSGLMRAQSDVSSTFIFRDAAAPPRGPIGRSRDARTWEFYCDRSARSSLAARAEEEATGSAAGALGLMRSASQRKTQALSPNPAKHNLRRTQSGLRTKPNLSRTQSSMARLQGSDSIYEDENPKKQPRTRRQNSGSDSDKENWLPGTRASIHGMRRTEPTAARTTTLSRAGGSTIQHGHPSPSLPSANDQENRPTARAGKEKGDDLDCVQGLLSLSQGAWR</sequence>
<reference evidence="9 10" key="1">
    <citation type="submission" date="2023-08" db="EMBL/GenBank/DDBJ databases">
        <title>Black Yeasts Isolated from many extreme environments.</title>
        <authorList>
            <person name="Coleine C."/>
            <person name="Stajich J.E."/>
            <person name="Selbmann L."/>
        </authorList>
    </citation>
    <scope>NUCLEOTIDE SEQUENCE [LARGE SCALE GENOMIC DNA]</scope>
    <source>
        <strain evidence="9 10">CCFEE 5885</strain>
    </source>
</reference>
<gene>
    <name evidence="9" type="primary">YOX1</name>
    <name evidence="9" type="ORF">LTR24_001155</name>
</gene>
<dbReference type="InterPro" id="IPR051775">
    <property type="entry name" value="Homeobox_domain"/>
</dbReference>
<organism evidence="9 10">
    <name type="scientific">Lithohypha guttulata</name>
    <dbReference type="NCBI Taxonomy" id="1690604"/>
    <lineage>
        <taxon>Eukaryota</taxon>
        <taxon>Fungi</taxon>
        <taxon>Dikarya</taxon>
        <taxon>Ascomycota</taxon>
        <taxon>Pezizomycotina</taxon>
        <taxon>Eurotiomycetes</taxon>
        <taxon>Chaetothyriomycetidae</taxon>
        <taxon>Chaetothyriales</taxon>
        <taxon>Trichomeriaceae</taxon>
        <taxon>Lithohypha</taxon>
    </lineage>
</organism>
<accession>A0ABR0KNC2</accession>
<feature type="compositionally biased region" description="Basic and acidic residues" evidence="7">
    <location>
        <begin position="225"/>
        <end position="244"/>
    </location>
</feature>
<dbReference type="InterPro" id="IPR001356">
    <property type="entry name" value="HD"/>
</dbReference>
<evidence type="ECO:0000256" key="3">
    <source>
        <dbReference type="ARBA" id="ARBA00023155"/>
    </source>
</evidence>
<evidence type="ECO:0000256" key="5">
    <source>
        <dbReference type="PROSITE-ProRule" id="PRU00108"/>
    </source>
</evidence>
<feature type="compositionally biased region" description="Polar residues" evidence="7">
    <location>
        <begin position="1"/>
        <end position="11"/>
    </location>
</feature>
<evidence type="ECO:0000313" key="10">
    <source>
        <dbReference type="Proteomes" id="UP001345013"/>
    </source>
</evidence>
<feature type="compositionally biased region" description="Low complexity" evidence="7">
    <location>
        <begin position="143"/>
        <end position="154"/>
    </location>
</feature>
<evidence type="ECO:0000256" key="2">
    <source>
        <dbReference type="ARBA" id="ARBA00023125"/>
    </source>
</evidence>
<dbReference type="Gene3D" id="1.10.10.60">
    <property type="entry name" value="Homeodomain-like"/>
    <property type="match status" value="1"/>
</dbReference>
<feature type="compositionally biased region" description="Polar residues" evidence="7">
    <location>
        <begin position="122"/>
        <end position="132"/>
    </location>
</feature>
<dbReference type="InterPro" id="IPR017970">
    <property type="entry name" value="Homeobox_CS"/>
</dbReference>
<feature type="region of interest" description="Disordered" evidence="7">
    <location>
        <begin position="363"/>
        <end position="514"/>
    </location>
</feature>
<dbReference type="Proteomes" id="UP001345013">
    <property type="component" value="Unassembled WGS sequence"/>
</dbReference>
<comment type="caution">
    <text evidence="9">The sequence shown here is derived from an EMBL/GenBank/DDBJ whole genome shotgun (WGS) entry which is preliminary data.</text>
</comment>
<dbReference type="PROSITE" id="PS50071">
    <property type="entry name" value="HOMEOBOX_2"/>
    <property type="match status" value="1"/>
</dbReference>
<protein>
    <submittedName>
        <fullName evidence="9">Homeobox protein yox1</fullName>
    </submittedName>
</protein>